<dbReference type="PANTHER" id="PTHR23291">
    <property type="entry name" value="BAX INHIBITOR-RELATED"/>
    <property type="match status" value="1"/>
</dbReference>
<evidence type="ECO:0000256" key="5">
    <source>
        <dbReference type="RuleBase" id="RU004379"/>
    </source>
</evidence>
<dbReference type="Pfam" id="PF01027">
    <property type="entry name" value="Bax1-I"/>
    <property type="match status" value="1"/>
</dbReference>
<dbReference type="InterPro" id="IPR006214">
    <property type="entry name" value="Bax_inhibitor_1-related"/>
</dbReference>
<comment type="subcellular location">
    <subcellularLocation>
        <location evidence="1">Membrane</location>
        <topology evidence="1">Multi-pass membrane protein</topology>
    </subcellularLocation>
</comment>
<keyword evidence="2 5" id="KW-0812">Transmembrane</keyword>
<sequence length="254" mass="29247">LQRSAMASTNIHSRRNEDIDLESQEFESFSKSVRHGFIRRVYMLVALQVLFDLALSLMVINVPSLKLFMLRNLSVIKMTAFAFALISSLLFFFLYNYSNLLQNHSSKMAFFCIMTISEGVLLSLLALLVNTKYLLMALAFTSIIVISLTIFSFQTKYDFTSYQAFIFYGTIAFAVFSTIYMFFPTVRIIELIISPIAIFFFSFALVQTTQSIIGNGKQMIYEDDYVLGALLIHSYIIDIFIYILRFILAVFERN</sequence>
<dbReference type="KEGG" id="cpv:cgd3_4030"/>
<dbReference type="EMBL" id="AAEE01000004">
    <property type="protein sequence ID" value="EAK89237.1"/>
    <property type="molecule type" value="Genomic_DNA"/>
</dbReference>
<evidence type="ECO:0000256" key="1">
    <source>
        <dbReference type="ARBA" id="ARBA00004141"/>
    </source>
</evidence>
<evidence type="ECO:0000256" key="3">
    <source>
        <dbReference type="ARBA" id="ARBA00022989"/>
    </source>
</evidence>
<dbReference type="STRING" id="353152.Q5CU67"/>
<comment type="similarity">
    <text evidence="5">Belongs to the BI1 family.</text>
</comment>
<reference evidence="6 7" key="1">
    <citation type="journal article" date="2004" name="Science">
        <title>Complete genome sequence of the apicomplexan, Cryptosporidium parvum.</title>
        <authorList>
            <person name="Abrahamsen M.S."/>
            <person name="Templeton T.J."/>
            <person name="Enomoto S."/>
            <person name="Abrahante J.E."/>
            <person name="Zhu G."/>
            <person name="Lancto C.A."/>
            <person name="Deng M."/>
            <person name="Liu C."/>
            <person name="Widmer G."/>
            <person name="Tzipori S."/>
            <person name="Buck G.A."/>
            <person name="Xu P."/>
            <person name="Bankier A.T."/>
            <person name="Dear P.H."/>
            <person name="Konfortov B.A."/>
            <person name="Spriggs H.F."/>
            <person name="Iyer L."/>
            <person name="Anantharaman V."/>
            <person name="Aravind L."/>
            <person name="Kapur V."/>
        </authorList>
    </citation>
    <scope>NUCLEOTIDE SEQUENCE [LARGE SCALE GENOMIC DNA]</scope>
    <source>
        <strain evidence="7">Iowa II</strain>
    </source>
</reference>
<feature type="transmembrane region" description="Helical" evidence="5">
    <location>
        <begin position="80"/>
        <end position="97"/>
    </location>
</feature>
<feature type="transmembrane region" description="Helical" evidence="5">
    <location>
        <begin position="226"/>
        <end position="251"/>
    </location>
</feature>
<evidence type="ECO:0000313" key="7">
    <source>
        <dbReference type="Proteomes" id="UP000006726"/>
    </source>
</evidence>
<gene>
    <name evidence="6" type="ORF">cgd3_4030</name>
</gene>
<dbReference type="Proteomes" id="UP000006726">
    <property type="component" value="Chromosome 3"/>
</dbReference>
<feature type="transmembrane region" description="Helical" evidence="5">
    <location>
        <begin position="41"/>
        <end position="60"/>
    </location>
</feature>
<dbReference type="GeneID" id="3374011"/>
<feature type="non-terminal residue" evidence="6">
    <location>
        <position position="1"/>
    </location>
</feature>
<feature type="transmembrane region" description="Helical" evidence="5">
    <location>
        <begin position="165"/>
        <end position="182"/>
    </location>
</feature>
<dbReference type="PANTHER" id="PTHR23291:SF50">
    <property type="entry name" value="PROTEIN LIFEGUARD 4"/>
    <property type="match status" value="1"/>
</dbReference>
<evidence type="ECO:0000256" key="4">
    <source>
        <dbReference type="ARBA" id="ARBA00023136"/>
    </source>
</evidence>
<accession>Q5CU67</accession>
<dbReference type="RefSeq" id="XP_626947.1">
    <property type="nucleotide sequence ID" value="XM_626947.1"/>
</dbReference>
<dbReference type="OrthoDB" id="7933078at2759"/>
<dbReference type="InParanoid" id="Q5CU67"/>
<comment type="caution">
    <text evidence="6">The sequence shown here is derived from an EMBL/GenBank/DDBJ whole genome shotgun (WGS) entry which is preliminary data.</text>
</comment>
<evidence type="ECO:0000256" key="2">
    <source>
        <dbReference type="ARBA" id="ARBA00022692"/>
    </source>
</evidence>
<protein>
    <submittedName>
        <fullName evidence="6">Uncharacterized protein</fullName>
    </submittedName>
</protein>
<feature type="transmembrane region" description="Helical" evidence="5">
    <location>
        <begin position="188"/>
        <end position="206"/>
    </location>
</feature>
<name>Q5CU67_CRYPI</name>
<feature type="transmembrane region" description="Helical" evidence="5">
    <location>
        <begin position="109"/>
        <end position="127"/>
    </location>
</feature>
<keyword evidence="4 5" id="KW-0472">Membrane</keyword>
<feature type="transmembrane region" description="Helical" evidence="5">
    <location>
        <begin position="133"/>
        <end position="153"/>
    </location>
</feature>
<organism evidence="6 7">
    <name type="scientific">Cryptosporidium parvum (strain Iowa II)</name>
    <dbReference type="NCBI Taxonomy" id="353152"/>
    <lineage>
        <taxon>Eukaryota</taxon>
        <taxon>Sar</taxon>
        <taxon>Alveolata</taxon>
        <taxon>Apicomplexa</taxon>
        <taxon>Conoidasida</taxon>
        <taxon>Coccidia</taxon>
        <taxon>Eucoccidiorida</taxon>
        <taxon>Eimeriorina</taxon>
        <taxon>Cryptosporidiidae</taxon>
        <taxon>Cryptosporidium</taxon>
    </lineage>
</organism>
<dbReference type="AlphaFoldDB" id="Q5CU67"/>
<dbReference type="GO" id="GO:0016020">
    <property type="term" value="C:membrane"/>
    <property type="evidence" value="ECO:0007669"/>
    <property type="project" value="UniProtKB-SubCell"/>
</dbReference>
<evidence type="ECO:0000313" key="6">
    <source>
        <dbReference type="EMBL" id="EAK89237.1"/>
    </source>
</evidence>
<keyword evidence="7" id="KW-1185">Reference proteome</keyword>
<keyword evidence="3 5" id="KW-1133">Transmembrane helix</keyword>
<dbReference type="OMA" id="NQWESTS"/>
<proteinExistence type="inferred from homology"/>